<dbReference type="SUPFAM" id="SSF48317">
    <property type="entry name" value="Acid phosphatase/Vanadium-dependent haloperoxidase"/>
    <property type="match status" value="1"/>
</dbReference>
<gene>
    <name evidence="3" type="ORF">ELS19_14160</name>
</gene>
<feature type="transmembrane region" description="Helical" evidence="1">
    <location>
        <begin position="143"/>
        <end position="162"/>
    </location>
</feature>
<name>A0A482TP20_9EURY</name>
<comment type="caution">
    <text evidence="3">The sequence shown here is derived from an EMBL/GenBank/DDBJ whole genome shotgun (WGS) entry which is preliminary data.</text>
</comment>
<feature type="transmembrane region" description="Helical" evidence="1">
    <location>
        <begin position="41"/>
        <end position="66"/>
    </location>
</feature>
<accession>A0A482TP20</accession>
<dbReference type="AlphaFoldDB" id="A0A482TP20"/>
<dbReference type="PANTHER" id="PTHR14969">
    <property type="entry name" value="SPHINGOSINE-1-PHOSPHATE PHOSPHOHYDROLASE"/>
    <property type="match status" value="1"/>
</dbReference>
<dbReference type="PANTHER" id="PTHR14969:SF13">
    <property type="entry name" value="AT30094P"/>
    <property type="match status" value="1"/>
</dbReference>
<evidence type="ECO:0000313" key="4">
    <source>
        <dbReference type="Proteomes" id="UP000294028"/>
    </source>
</evidence>
<dbReference type="Pfam" id="PF01569">
    <property type="entry name" value="PAP2"/>
    <property type="match status" value="1"/>
</dbReference>
<feature type="transmembrane region" description="Helical" evidence="1">
    <location>
        <begin position="224"/>
        <end position="245"/>
    </location>
</feature>
<evidence type="ECO:0000313" key="3">
    <source>
        <dbReference type="EMBL" id="RYJ14981.1"/>
    </source>
</evidence>
<feature type="transmembrane region" description="Helical" evidence="1">
    <location>
        <begin position="78"/>
        <end position="96"/>
    </location>
</feature>
<keyword evidence="1" id="KW-0472">Membrane</keyword>
<dbReference type="EMBL" id="RZHH01000002">
    <property type="protein sequence ID" value="RYJ14981.1"/>
    <property type="molecule type" value="Genomic_DNA"/>
</dbReference>
<sequence>MYTHSSAAASASGGALAGAGGPTFASRGVGELAVVESIPDTIVSLFSVLTHLGDPWVCLFGVSFAYIVGERIGIDRSAAAFVLGLGLGAVGLTVGLKELFALPRPPGAAEPGYGFPSGHTLGATVFWGGTALAANVGRRRLRLGVAAAAVVAVAASRVIIGVHYLADVIAGVTVGVAFLAIVFAAGPGLRRPAAPSDRTVIMCYLAGGVISAAAAFTNPIEIEVLLGVGTAVGGAAIWSVLGRAALDTNGDLSTRSVVVGAVAFPLPLVVMAAVAELSMGSLAFVAAGAFGGVTLLSLPVAVSSLLE</sequence>
<feature type="transmembrane region" description="Helical" evidence="1">
    <location>
        <begin position="116"/>
        <end position="136"/>
    </location>
</feature>
<keyword evidence="1" id="KW-1133">Transmembrane helix</keyword>
<dbReference type="Gene3D" id="1.20.144.10">
    <property type="entry name" value="Phosphatidic acid phosphatase type 2/haloperoxidase"/>
    <property type="match status" value="1"/>
</dbReference>
<dbReference type="Proteomes" id="UP000294028">
    <property type="component" value="Unassembled WGS sequence"/>
</dbReference>
<feature type="domain" description="Phosphatidic acid phosphatase type 2/haloperoxidase" evidence="2">
    <location>
        <begin position="78"/>
        <end position="183"/>
    </location>
</feature>
<reference evidence="3 4" key="1">
    <citation type="submission" date="2018-12" db="EMBL/GenBank/DDBJ databases">
        <title>Genome analysis provides insights into bioremediation potentialities of Halogeometricum borinquense strain N11.</title>
        <authorList>
            <person name="Najjari A."/>
            <person name="Youssef N."/>
            <person name="Fhoula I."/>
            <person name="Ben Dhia O."/>
            <person name="Mahjoubi M."/>
            <person name="Ouzari H.I."/>
            <person name="Cherif A."/>
        </authorList>
    </citation>
    <scope>NUCLEOTIDE SEQUENCE [LARGE SCALE GENOMIC DNA]</scope>
    <source>
        <strain evidence="3 4">N11</strain>
    </source>
</reference>
<feature type="transmembrane region" description="Helical" evidence="1">
    <location>
        <begin position="257"/>
        <end position="275"/>
    </location>
</feature>
<dbReference type="InterPro" id="IPR000326">
    <property type="entry name" value="PAP2/HPO"/>
</dbReference>
<feature type="transmembrane region" description="Helical" evidence="1">
    <location>
        <begin position="201"/>
        <end position="218"/>
    </location>
</feature>
<dbReference type="SMART" id="SM00014">
    <property type="entry name" value="acidPPc"/>
    <property type="match status" value="1"/>
</dbReference>
<keyword evidence="1" id="KW-0812">Transmembrane</keyword>
<evidence type="ECO:0000259" key="2">
    <source>
        <dbReference type="SMART" id="SM00014"/>
    </source>
</evidence>
<proteinExistence type="predicted"/>
<protein>
    <submittedName>
        <fullName evidence="3">Phosphatase PAP2 family protein</fullName>
    </submittedName>
</protein>
<feature type="transmembrane region" description="Helical" evidence="1">
    <location>
        <begin position="168"/>
        <end position="189"/>
    </location>
</feature>
<dbReference type="InterPro" id="IPR036938">
    <property type="entry name" value="PAP2/HPO_sf"/>
</dbReference>
<feature type="transmembrane region" description="Helical" evidence="1">
    <location>
        <begin position="281"/>
        <end position="306"/>
    </location>
</feature>
<evidence type="ECO:0000256" key="1">
    <source>
        <dbReference type="SAM" id="Phobius"/>
    </source>
</evidence>
<dbReference type="RefSeq" id="WP_129785335.1">
    <property type="nucleotide sequence ID" value="NZ_RZHH01000002.1"/>
</dbReference>
<organism evidence="3 4">
    <name type="scientific">Halogeometricum borinquense</name>
    <dbReference type="NCBI Taxonomy" id="60847"/>
    <lineage>
        <taxon>Archaea</taxon>
        <taxon>Methanobacteriati</taxon>
        <taxon>Methanobacteriota</taxon>
        <taxon>Stenosarchaea group</taxon>
        <taxon>Halobacteria</taxon>
        <taxon>Halobacteriales</taxon>
        <taxon>Haloferacaceae</taxon>
        <taxon>Halogeometricum</taxon>
    </lineage>
</organism>